<dbReference type="EMBL" id="JARKNE010000002">
    <property type="protein sequence ID" value="KAK5842438.1"/>
    <property type="molecule type" value="Genomic_DNA"/>
</dbReference>
<proteinExistence type="predicted"/>
<comment type="caution">
    <text evidence="1">The sequence shown here is derived from an EMBL/GenBank/DDBJ whole genome shotgun (WGS) entry which is preliminary data.</text>
</comment>
<keyword evidence="2" id="KW-1185">Reference proteome</keyword>
<evidence type="ECO:0000313" key="2">
    <source>
        <dbReference type="Proteomes" id="UP001358586"/>
    </source>
</evidence>
<protein>
    <submittedName>
        <fullName evidence="1">Uncharacterized protein</fullName>
    </submittedName>
</protein>
<reference evidence="1 2" key="1">
    <citation type="submission" date="2023-03" db="EMBL/GenBank/DDBJ databases">
        <title>WGS of Gossypium arboreum.</title>
        <authorList>
            <person name="Yu D."/>
        </authorList>
    </citation>
    <scope>NUCLEOTIDE SEQUENCE [LARGE SCALE GENOMIC DNA]</scope>
    <source>
        <tissue evidence="1">Leaf</tissue>
    </source>
</reference>
<dbReference type="Proteomes" id="UP001358586">
    <property type="component" value="Chromosome 2"/>
</dbReference>
<accession>A0ABR0QU62</accession>
<sequence length="223" mass="25700">MLTPSAYSVRDLWMANGRCWNNDRVNLLYGKEWGDRICNLPIGNEDNKDCMVWFHNPHGYYSSKTTYSWLLLKELRCGANTETLLHALIDCTTFHKVLSMGGWYISRIMKKHDSCIDWIEDLMRTLDKKAMADLFTTLWNSDNAGLVNKINKGDMDITIIGARLQACKEAFNLFSSGNLVWSNRLCNNVANLICTKMCNEAKFWLFDMDYPKEIHNAVTSDDT</sequence>
<evidence type="ECO:0000313" key="1">
    <source>
        <dbReference type="EMBL" id="KAK5842438.1"/>
    </source>
</evidence>
<name>A0ABR0QU62_GOSAR</name>
<organism evidence="1 2">
    <name type="scientific">Gossypium arboreum</name>
    <name type="common">Tree cotton</name>
    <name type="synonym">Gossypium nanking</name>
    <dbReference type="NCBI Taxonomy" id="29729"/>
    <lineage>
        <taxon>Eukaryota</taxon>
        <taxon>Viridiplantae</taxon>
        <taxon>Streptophyta</taxon>
        <taxon>Embryophyta</taxon>
        <taxon>Tracheophyta</taxon>
        <taxon>Spermatophyta</taxon>
        <taxon>Magnoliopsida</taxon>
        <taxon>eudicotyledons</taxon>
        <taxon>Gunneridae</taxon>
        <taxon>Pentapetalae</taxon>
        <taxon>rosids</taxon>
        <taxon>malvids</taxon>
        <taxon>Malvales</taxon>
        <taxon>Malvaceae</taxon>
        <taxon>Malvoideae</taxon>
        <taxon>Gossypium</taxon>
    </lineage>
</organism>
<gene>
    <name evidence="1" type="ORF">PVK06_004794</name>
</gene>